<dbReference type="OrthoDB" id="9790662at2"/>
<dbReference type="AlphaFoldDB" id="A0A0U9HWF6"/>
<dbReference type="PANTHER" id="PTHR40099:SF1">
    <property type="entry name" value="ACETOLACTATE SYNTHASE, SMALL SUBUNIT"/>
    <property type="match status" value="1"/>
</dbReference>
<protein>
    <recommendedName>
        <fullName evidence="1">ACT domain-containing protein</fullName>
    </recommendedName>
</protein>
<name>A0A0U9HWF6_9BACT</name>
<accession>A0A0U9HWF6</accession>
<gene>
    <name evidence="2" type="ORF">TAGGR_1138</name>
</gene>
<dbReference type="PROSITE" id="PS51671">
    <property type="entry name" value="ACT"/>
    <property type="match status" value="2"/>
</dbReference>
<evidence type="ECO:0000313" key="2">
    <source>
        <dbReference type="EMBL" id="GAQ93973.1"/>
    </source>
</evidence>
<sequence length="140" mass="15608">MDKVHIISVFAENKPGRLERITKVLAEANINILAFSITSTNGFGIIKFMVDRCKEAFQLLKEKGFTVSLNEAIGIEMKDQPGGLYEVVKILSSKGINIESAAVYVAETRKKAYLIVEVEDTKKAMETLKGENLKFLKPIE</sequence>
<reference evidence="3" key="1">
    <citation type="submission" date="2016-01" db="EMBL/GenBank/DDBJ databases">
        <title>Draft genome sequence of Thermodesulfovibrio aggregans strain TGE-P1.</title>
        <authorList>
            <person name="Sekiguchi Y."/>
            <person name="Ohashi A."/>
            <person name="Matsuura N."/>
            <person name="Tourlousse M.D."/>
        </authorList>
    </citation>
    <scope>NUCLEOTIDE SEQUENCE [LARGE SCALE GENOMIC DNA]</scope>
    <source>
        <strain evidence="3">TGE-P1</strain>
    </source>
</reference>
<dbReference type="RefSeq" id="WP_059175460.1">
    <property type="nucleotide sequence ID" value="NZ_BCNO01000001.1"/>
</dbReference>
<evidence type="ECO:0000259" key="1">
    <source>
        <dbReference type="PROSITE" id="PS51671"/>
    </source>
</evidence>
<proteinExistence type="predicted"/>
<dbReference type="SUPFAM" id="SSF55021">
    <property type="entry name" value="ACT-like"/>
    <property type="match status" value="2"/>
</dbReference>
<dbReference type="PANTHER" id="PTHR40099">
    <property type="entry name" value="ACETOLACTATE SYNTHASE, SMALL SUBUNIT"/>
    <property type="match status" value="1"/>
</dbReference>
<dbReference type="InterPro" id="IPR002912">
    <property type="entry name" value="ACT_dom"/>
</dbReference>
<dbReference type="InterPro" id="IPR045865">
    <property type="entry name" value="ACT-like_dom_sf"/>
</dbReference>
<organism evidence="2 3">
    <name type="scientific">Thermodesulfovibrio aggregans</name>
    <dbReference type="NCBI Taxonomy" id="86166"/>
    <lineage>
        <taxon>Bacteria</taxon>
        <taxon>Pseudomonadati</taxon>
        <taxon>Nitrospirota</taxon>
        <taxon>Thermodesulfovibrionia</taxon>
        <taxon>Thermodesulfovibrionales</taxon>
        <taxon>Thermodesulfovibrionaceae</taxon>
        <taxon>Thermodesulfovibrio</taxon>
    </lineage>
</organism>
<feature type="domain" description="ACT" evidence="1">
    <location>
        <begin position="72"/>
        <end position="140"/>
    </location>
</feature>
<dbReference type="Proteomes" id="UP000054976">
    <property type="component" value="Unassembled WGS sequence"/>
</dbReference>
<dbReference type="Gene3D" id="3.30.2130.10">
    <property type="entry name" value="VC0802-like"/>
    <property type="match status" value="1"/>
</dbReference>
<dbReference type="Pfam" id="PF19571">
    <property type="entry name" value="ACT_8"/>
    <property type="match status" value="1"/>
</dbReference>
<keyword evidence="3" id="KW-1185">Reference proteome</keyword>
<evidence type="ECO:0000313" key="3">
    <source>
        <dbReference type="Proteomes" id="UP000054976"/>
    </source>
</evidence>
<dbReference type="CDD" id="cd04882">
    <property type="entry name" value="ACT_Bt0572_2"/>
    <property type="match status" value="1"/>
</dbReference>
<feature type="domain" description="ACT" evidence="1">
    <location>
        <begin position="6"/>
        <end position="70"/>
    </location>
</feature>
<comment type="caution">
    <text evidence="2">The sequence shown here is derived from an EMBL/GenBank/DDBJ whole genome shotgun (WGS) entry which is preliminary data.</text>
</comment>
<dbReference type="InterPro" id="IPR045739">
    <property type="entry name" value="ACT_dom_pair"/>
</dbReference>
<dbReference type="STRING" id="86166.TAGGR_1138"/>
<dbReference type="EMBL" id="BCNO01000001">
    <property type="protein sequence ID" value="GAQ93973.1"/>
    <property type="molecule type" value="Genomic_DNA"/>
</dbReference>